<proteinExistence type="predicted"/>
<dbReference type="Pfam" id="PF22758">
    <property type="entry name" value="Phage_cement"/>
    <property type="match status" value="1"/>
</dbReference>
<reference evidence="1" key="1">
    <citation type="journal article" date="2021" name="Proc. Natl. Acad. Sci. U.S.A.">
        <title>A Catalog of Tens of Thousands of Viruses from Human Metagenomes Reveals Hidden Associations with Chronic Diseases.</title>
        <authorList>
            <person name="Tisza M.J."/>
            <person name="Buck C.B."/>
        </authorList>
    </citation>
    <scope>NUCLEOTIDE SEQUENCE</scope>
    <source>
        <strain evidence="1">CtEwD1</strain>
    </source>
</reference>
<evidence type="ECO:0000313" key="1">
    <source>
        <dbReference type="EMBL" id="DAE02791.1"/>
    </source>
</evidence>
<name>A0A8S5P6L4_9CAUD</name>
<dbReference type="InterPro" id="IPR054438">
    <property type="entry name" value="Struct_cement_gp24/gp6"/>
</dbReference>
<dbReference type="EMBL" id="BK015352">
    <property type="protein sequence ID" value="DAE02791.1"/>
    <property type="molecule type" value="Genomic_DNA"/>
</dbReference>
<accession>A0A8S5P6L4</accession>
<organism evidence="1">
    <name type="scientific">Myoviridae sp. ctEwD1</name>
    <dbReference type="NCBI Taxonomy" id="2825063"/>
    <lineage>
        <taxon>Viruses</taxon>
        <taxon>Duplodnaviria</taxon>
        <taxon>Heunggongvirae</taxon>
        <taxon>Uroviricota</taxon>
        <taxon>Caudoviricetes</taxon>
    </lineage>
</organism>
<protein>
    <submittedName>
        <fullName evidence="1">Uncharacterized protein</fullName>
    </submittedName>
</protein>
<sequence>MALQSKVNVGLAPAIAGMPASVVETHYTAQTYQAASDLTVGNFCFADATAAGTKVNKAGTGILRGIVVYTRQYITGEVTADNAMTIPKGGFAQIATNGKFWVVAQNAQAKVGDYVLASQTDGSVTTQTSAAKKEGFTMTNFVVENVLGTEAKSLVLISNQQPNVVPPMATA</sequence>